<feature type="region of interest" description="Disordered" evidence="1">
    <location>
        <begin position="1"/>
        <end position="211"/>
    </location>
</feature>
<feature type="compositionally biased region" description="Polar residues" evidence="1">
    <location>
        <begin position="85"/>
        <end position="94"/>
    </location>
</feature>
<feature type="compositionally biased region" description="Low complexity" evidence="1">
    <location>
        <begin position="136"/>
        <end position="160"/>
    </location>
</feature>
<feature type="compositionally biased region" description="Low complexity" evidence="1">
    <location>
        <begin position="498"/>
        <end position="507"/>
    </location>
</feature>
<evidence type="ECO:0000313" key="2">
    <source>
        <dbReference type="EMBL" id="CAI5438763.1"/>
    </source>
</evidence>
<gene>
    <name evidence="2" type="ORF">CAMP_LOCUS1400</name>
</gene>
<keyword evidence="3" id="KW-1185">Reference proteome</keyword>
<feature type="compositionally biased region" description="Polar residues" evidence="1">
    <location>
        <begin position="641"/>
        <end position="656"/>
    </location>
</feature>
<sequence length="822" mass="93179">MVKQKNQKKGDVEKTSTSNNTMTTTTVTTTANTGSTNTGGGSNTANSAYSTTTTTNRNNTTVVNIQTRPQTQQQLQQKRDREKSSSSNQGSNYRKQNDNRGSRDYNKERNNSNYLSTNGKNKNHRDNSSHSRKGGNSNYYSSNSSLANSVTGVVNQQQQEKNVETKKSEEPLKSDNGKKNAWDLNKPHEPEKENTEAVEKEPVSTESGMPHSFFSPTTKFRDTVLSYIEFGKWDRVELICELINILDPFDLRLVYTLIESSQKTYSATLRPMEKRANSMDPMFCFPAPDEMYHEYYQDGHYVVKSRPPSPSESAASVSSKDSNEKKTDANKVPEKPKENKKLTPAEIKNPPVEFVKPSYLAESLYILVSLLEPTNRKSAFKISLYIETYCITWREHHLSKVCDINDKLEVLETMGKVVSACLYHPAFSVTDKLKYAQARDQIRAEYDELAARAEREANCPGYADKNCKFTSERGVGEKEEEEDEGADLGTSHVHKLGSTSNLTSTTKSSPGTFVYIQQFVGKYLASNDQFHIEIHWSDGDKTYTSRTREQLKILQHRLLDEFGNQQRLDNQQMTASMSSEEEKTISNSDLITSNGRRILPRLNPEGSVAEIVQYINELSDMPARMMLSRAICEEFNSTRNKTNELQNDSESDSVSLSRWRPPSSIPSFPRLTTPLNASSNYSVTFPPMKYGSVPENQFQVFHTTCSTCSGPHSYLFCEDMPILDRKKYLEDKTTQGSRNGTTANTTHYHPQPLQNQLPYGNYQNPMNDGAHFAHHQSIFMQHQRYGGGPMVVQQLYDPNYAYYQQQQQQQQSQNVSFTNTNV</sequence>
<evidence type="ECO:0000256" key="1">
    <source>
        <dbReference type="SAM" id="MobiDB-lite"/>
    </source>
</evidence>
<feature type="compositionally biased region" description="Low complexity" evidence="1">
    <location>
        <begin position="43"/>
        <end position="76"/>
    </location>
</feature>
<dbReference type="InterPro" id="IPR036871">
    <property type="entry name" value="PX_dom_sf"/>
</dbReference>
<dbReference type="Proteomes" id="UP001152747">
    <property type="component" value="Unassembled WGS sequence"/>
</dbReference>
<feature type="compositionally biased region" description="Basic and acidic residues" evidence="1">
    <location>
        <begin position="161"/>
        <end position="203"/>
    </location>
</feature>
<dbReference type="GO" id="GO:0035091">
    <property type="term" value="F:phosphatidylinositol binding"/>
    <property type="evidence" value="ECO:0007669"/>
    <property type="project" value="InterPro"/>
</dbReference>
<proteinExistence type="predicted"/>
<feature type="compositionally biased region" description="Basic and acidic residues" evidence="1">
    <location>
        <begin position="321"/>
        <end position="343"/>
    </location>
</feature>
<protein>
    <submittedName>
        <fullName evidence="2">Uncharacterized protein</fullName>
    </submittedName>
</protein>
<feature type="region of interest" description="Disordered" evidence="1">
    <location>
        <begin position="304"/>
        <end position="344"/>
    </location>
</feature>
<feature type="compositionally biased region" description="Low complexity" evidence="1">
    <location>
        <begin position="15"/>
        <end position="36"/>
    </location>
</feature>
<evidence type="ECO:0000313" key="3">
    <source>
        <dbReference type="Proteomes" id="UP001152747"/>
    </source>
</evidence>
<feature type="region of interest" description="Disordered" evidence="1">
    <location>
        <begin position="473"/>
        <end position="507"/>
    </location>
</feature>
<feature type="compositionally biased region" description="Polar residues" evidence="1">
    <location>
        <begin position="111"/>
        <end position="120"/>
    </location>
</feature>
<feature type="compositionally biased region" description="Basic and acidic residues" evidence="1">
    <location>
        <begin position="95"/>
        <end position="110"/>
    </location>
</feature>
<dbReference type="AlphaFoldDB" id="A0A9P1I5V9"/>
<dbReference type="EMBL" id="CANHGI010000001">
    <property type="protein sequence ID" value="CAI5438763.1"/>
    <property type="molecule type" value="Genomic_DNA"/>
</dbReference>
<feature type="compositionally biased region" description="Low complexity" evidence="1">
    <location>
        <begin position="311"/>
        <end position="320"/>
    </location>
</feature>
<dbReference type="Gene3D" id="3.30.1520.10">
    <property type="entry name" value="Phox-like domain"/>
    <property type="match status" value="1"/>
</dbReference>
<comment type="caution">
    <text evidence="2">The sequence shown here is derived from an EMBL/GenBank/DDBJ whole genome shotgun (WGS) entry which is preliminary data.</text>
</comment>
<name>A0A9P1I5V9_9PELO</name>
<dbReference type="OrthoDB" id="5873202at2759"/>
<reference evidence="2" key="1">
    <citation type="submission" date="2022-11" db="EMBL/GenBank/DDBJ databases">
        <authorList>
            <person name="Kikuchi T."/>
        </authorList>
    </citation>
    <scope>NUCLEOTIDE SEQUENCE</scope>
    <source>
        <strain evidence="2">PS1010</strain>
    </source>
</reference>
<organism evidence="2 3">
    <name type="scientific">Caenorhabditis angaria</name>
    <dbReference type="NCBI Taxonomy" id="860376"/>
    <lineage>
        <taxon>Eukaryota</taxon>
        <taxon>Metazoa</taxon>
        <taxon>Ecdysozoa</taxon>
        <taxon>Nematoda</taxon>
        <taxon>Chromadorea</taxon>
        <taxon>Rhabditida</taxon>
        <taxon>Rhabditina</taxon>
        <taxon>Rhabditomorpha</taxon>
        <taxon>Rhabditoidea</taxon>
        <taxon>Rhabditidae</taxon>
        <taxon>Peloderinae</taxon>
        <taxon>Caenorhabditis</taxon>
    </lineage>
</organism>
<accession>A0A9P1I5V9</accession>
<feature type="region of interest" description="Disordered" evidence="1">
    <location>
        <begin position="641"/>
        <end position="671"/>
    </location>
</feature>